<sequence>MKEKDKELTNLVQVDRPRERLVSSGTAALSVQELLAIVLRSGTKEDSVMQLAKKLLGCFDSLYDFKLASLEELQQTKGIGLVKAVELQAVLELGRRLAKENQQKYGEVISSRSVGLLLIEELKDLRQEHLVALYLNNKNEIIKQETLFIGGLNQAVVHPREIFSYAVKCCAAKFIIAHNHREKRS</sequence>
<keyword evidence="6" id="KW-0482">Metalloprotease</keyword>
<dbReference type="Proteomes" id="UP001179647">
    <property type="component" value="Chromosome"/>
</dbReference>
<evidence type="ECO:0000256" key="6">
    <source>
        <dbReference type="ARBA" id="ARBA00023049"/>
    </source>
</evidence>
<evidence type="ECO:0000259" key="7">
    <source>
        <dbReference type="PROSITE" id="PS50249"/>
    </source>
</evidence>
<evidence type="ECO:0000256" key="4">
    <source>
        <dbReference type="ARBA" id="ARBA00022801"/>
    </source>
</evidence>
<proteinExistence type="inferred from homology"/>
<protein>
    <submittedName>
        <fullName evidence="8">DNA repair protein RadC</fullName>
    </submittedName>
</protein>
<dbReference type="GO" id="GO:0008237">
    <property type="term" value="F:metallopeptidase activity"/>
    <property type="evidence" value="ECO:0007669"/>
    <property type="project" value="UniProtKB-KW"/>
</dbReference>
<organism evidence="8 9">
    <name type="scientific">Vagococcus intermedius</name>
    <dbReference type="NCBI Taxonomy" id="2991418"/>
    <lineage>
        <taxon>Bacteria</taxon>
        <taxon>Bacillati</taxon>
        <taxon>Bacillota</taxon>
        <taxon>Bacilli</taxon>
        <taxon>Lactobacillales</taxon>
        <taxon>Enterococcaceae</taxon>
        <taxon>Vagococcus</taxon>
    </lineage>
</organism>
<dbReference type="InterPro" id="IPR025657">
    <property type="entry name" value="RadC_JAB"/>
</dbReference>
<dbReference type="Gene3D" id="3.40.140.10">
    <property type="entry name" value="Cytidine Deaminase, domain 2"/>
    <property type="match status" value="1"/>
</dbReference>
<dbReference type="RefSeq" id="WP_275469724.1">
    <property type="nucleotide sequence ID" value="NZ_CP110232.1"/>
</dbReference>
<dbReference type="PANTHER" id="PTHR30471:SF3">
    <property type="entry name" value="UPF0758 PROTEIN YEES-RELATED"/>
    <property type="match status" value="1"/>
</dbReference>
<dbReference type="Pfam" id="PF20582">
    <property type="entry name" value="UPF0758_N"/>
    <property type="match status" value="1"/>
</dbReference>
<dbReference type="InterPro" id="IPR046778">
    <property type="entry name" value="UPF0758_N"/>
</dbReference>
<dbReference type="InterPro" id="IPR001405">
    <property type="entry name" value="UPF0758"/>
</dbReference>
<accession>A0AAF0CW26</accession>
<evidence type="ECO:0000256" key="3">
    <source>
        <dbReference type="ARBA" id="ARBA00022723"/>
    </source>
</evidence>
<keyword evidence="5" id="KW-0862">Zinc</keyword>
<dbReference type="InterPro" id="IPR010994">
    <property type="entry name" value="RuvA_2-like"/>
</dbReference>
<keyword evidence="4" id="KW-0378">Hydrolase</keyword>
<dbReference type="GO" id="GO:0046872">
    <property type="term" value="F:metal ion binding"/>
    <property type="evidence" value="ECO:0007669"/>
    <property type="project" value="UniProtKB-KW"/>
</dbReference>
<comment type="similarity">
    <text evidence="1">Belongs to the UPF0758 family.</text>
</comment>
<keyword evidence="2" id="KW-0645">Protease</keyword>
<keyword evidence="9" id="KW-1185">Reference proteome</keyword>
<evidence type="ECO:0000256" key="1">
    <source>
        <dbReference type="ARBA" id="ARBA00010243"/>
    </source>
</evidence>
<gene>
    <name evidence="8" type="primary">radC</name>
    <name evidence="8" type="ORF">OL234_03160</name>
</gene>
<reference evidence="8" key="1">
    <citation type="submission" date="2022-10" db="EMBL/GenBank/DDBJ databases">
        <title>Vagococcus sp. isolated from poultry meat.</title>
        <authorList>
            <person name="Johansson P."/>
            <person name="Bjorkroth J."/>
        </authorList>
    </citation>
    <scope>NUCLEOTIDE SEQUENCE</scope>
    <source>
        <strain evidence="8">STAA11</strain>
    </source>
</reference>
<dbReference type="InterPro" id="IPR037518">
    <property type="entry name" value="MPN"/>
</dbReference>
<evidence type="ECO:0000313" key="9">
    <source>
        <dbReference type="Proteomes" id="UP001179647"/>
    </source>
</evidence>
<evidence type="ECO:0000256" key="2">
    <source>
        <dbReference type="ARBA" id="ARBA00022670"/>
    </source>
</evidence>
<dbReference type="AlphaFoldDB" id="A0AAF0CW26"/>
<feature type="domain" description="MPN" evidence="7">
    <location>
        <begin position="107"/>
        <end position="185"/>
    </location>
</feature>
<dbReference type="NCBIfam" id="NF000642">
    <property type="entry name" value="PRK00024.1"/>
    <property type="match status" value="1"/>
</dbReference>
<name>A0AAF0CW26_9ENTE</name>
<keyword evidence="3" id="KW-0479">Metal-binding</keyword>
<dbReference type="SUPFAM" id="SSF47781">
    <property type="entry name" value="RuvA domain 2-like"/>
    <property type="match status" value="1"/>
</dbReference>
<dbReference type="EMBL" id="CP110232">
    <property type="protein sequence ID" value="WEG73924.1"/>
    <property type="molecule type" value="Genomic_DNA"/>
</dbReference>
<dbReference type="NCBIfam" id="TIGR00608">
    <property type="entry name" value="radc"/>
    <property type="match status" value="1"/>
</dbReference>
<dbReference type="Pfam" id="PF04002">
    <property type="entry name" value="RadC"/>
    <property type="match status" value="1"/>
</dbReference>
<dbReference type="PANTHER" id="PTHR30471">
    <property type="entry name" value="DNA REPAIR PROTEIN RADC"/>
    <property type="match status" value="1"/>
</dbReference>
<evidence type="ECO:0000256" key="5">
    <source>
        <dbReference type="ARBA" id="ARBA00022833"/>
    </source>
</evidence>
<evidence type="ECO:0000313" key="8">
    <source>
        <dbReference type="EMBL" id="WEG73924.1"/>
    </source>
</evidence>
<dbReference type="PROSITE" id="PS50249">
    <property type="entry name" value="MPN"/>
    <property type="match status" value="1"/>
</dbReference>
<dbReference type="GO" id="GO:0006508">
    <property type="term" value="P:proteolysis"/>
    <property type="evidence" value="ECO:0007669"/>
    <property type="project" value="UniProtKB-KW"/>
</dbReference>
<dbReference type="KEGG" id="vie:OL234_03160"/>